<reference evidence="1" key="1">
    <citation type="submission" date="2024-05" db="EMBL/GenBank/DDBJ databases">
        <title>Isolation and characterization of Sporomusa carbonis sp. nov., a carboxydotrophic hydrogenogen in the genus of Sporomusa isolated from a charcoal burning pile.</title>
        <authorList>
            <person name="Boeer T."/>
            <person name="Rosenbaum F."/>
            <person name="Eysell L."/>
            <person name="Mueller V."/>
            <person name="Daniel R."/>
            <person name="Poehlein A."/>
        </authorList>
    </citation>
    <scope>NUCLEOTIDE SEQUENCE [LARGE SCALE GENOMIC DNA]</scope>
    <source>
        <strain evidence="1">DSM 3132</strain>
    </source>
</reference>
<dbReference type="EMBL" id="CP155571">
    <property type="protein sequence ID" value="XFO75132.1"/>
    <property type="molecule type" value="Genomic_DNA"/>
</dbReference>
<proteinExistence type="predicted"/>
<organism evidence="1 2">
    <name type="scientific">Sporomusa acidovorans (strain ATCC 49682 / DSM 3132 / Mol)</name>
    <dbReference type="NCBI Taxonomy" id="1123286"/>
    <lineage>
        <taxon>Bacteria</taxon>
        <taxon>Bacillati</taxon>
        <taxon>Bacillota</taxon>
        <taxon>Negativicutes</taxon>
        <taxon>Selenomonadales</taxon>
        <taxon>Sporomusaceae</taxon>
        <taxon>Sporomusa</taxon>
    </lineage>
</organism>
<evidence type="ECO:0000313" key="2">
    <source>
        <dbReference type="Proteomes" id="UP000216052"/>
    </source>
</evidence>
<dbReference type="PROSITE" id="PS51257">
    <property type="entry name" value="PROKAR_LIPOPROTEIN"/>
    <property type="match status" value="1"/>
</dbReference>
<dbReference type="Proteomes" id="UP000216052">
    <property type="component" value="Chromosome"/>
</dbReference>
<evidence type="ECO:0000313" key="1">
    <source>
        <dbReference type="EMBL" id="XFO75132.1"/>
    </source>
</evidence>
<sequence>MIGCTKLLCGTATVSGIAACYLADWRGARQ</sequence>
<keyword evidence="2" id="KW-1185">Reference proteome</keyword>
<gene>
    <name evidence="1" type="ORF">SPACI_052470</name>
</gene>
<protein>
    <submittedName>
        <fullName evidence="1">Uncharacterized protein</fullName>
    </submittedName>
</protein>
<name>A0ABZ3JB60_SPOA4</name>
<accession>A0ABZ3JB60</accession>